<gene>
    <name evidence="2" type="ORF">FRACYDRAFT_272754</name>
</gene>
<dbReference type="Proteomes" id="UP000095751">
    <property type="component" value="Unassembled WGS sequence"/>
</dbReference>
<dbReference type="EMBL" id="KV784408">
    <property type="protein sequence ID" value="OEU06538.1"/>
    <property type="molecule type" value="Genomic_DNA"/>
</dbReference>
<dbReference type="InParanoid" id="A0A1E7EKW0"/>
<protein>
    <submittedName>
        <fullName evidence="2">Uncharacterized protein</fullName>
    </submittedName>
</protein>
<feature type="region of interest" description="Disordered" evidence="1">
    <location>
        <begin position="78"/>
        <end position="120"/>
    </location>
</feature>
<dbReference type="KEGG" id="fcy:FRACYDRAFT_272754"/>
<dbReference type="AlphaFoldDB" id="A0A1E7EKW0"/>
<organism evidence="2 3">
    <name type="scientific">Fragilariopsis cylindrus CCMP1102</name>
    <dbReference type="NCBI Taxonomy" id="635003"/>
    <lineage>
        <taxon>Eukaryota</taxon>
        <taxon>Sar</taxon>
        <taxon>Stramenopiles</taxon>
        <taxon>Ochrophyta</taxon>
        <taxon>Bacillariophyta</taxon>
        <taxon>Bacillariophyceae</taxon>
        <taxon>Bacillariophycidae</taxon>
        <taxon>Bacillariales</taxon>
        <taxon>Bacillariaceae</taxon>
        <taxon>Fragilariopsis</taxon>
    </lineage>
</organism>
<keyword evidence="3" id="KW-1185">Reference proteome</keyword>
<name>A0A1E7EKW0_9STRA</name>
<evidence type="ECO:0000256" key="1">
    <source>
        <dbReference type="SAM" id="MobiDB-lite"/>
    </source>
</evidence>
<reference evidence="2 3" key="1">
    <citation type="submission" date="2016-09" db="EMBL/GenBank/DDBJ databases">
        <title>Extensive genetic diversity and differential bi-allelic expression allows diatom success in the polar Southern Ocean.</title>
        <authorList>
            <consortium name="DOE Joint Genome Institute"/>
            <person name="Mock T."/>
            <person name="Otillar R.P."/>
            <person name="Strauss J."/>
            <person name="Dupont C."/>
            <person name="Frickenhaus S."/>
            <person name="Maumus F."/>
            <person name="Mcmullan M."/>
            <person name="Sanges R."/>
            <person name="Schmutz J."/>
            <person name="Toseland A."/>
            <person name="Valas R."/>
            <person name="Veluchamy A."/>
            <person name="Ward B.J."/>
            <person name="Allen A."/>
            <person name="Barry K."/>
            <person name="Falciatore A."/>
            <person name="Ferrante M."/>
            <person name="Fortunato A.E."/>
            <person name="Gloeckner G."/>
            <person name="Gruber A."/>
            <person name="Hipkin R."/>
            <person name="Janech M."/>
            <person name="Kroth P."/>
            <person name="Leese F."/>
            <person name="Lindquist E."/>
            <person name="Lyon B.R."/>
            <person name="Martin J."/>
            <person name="Mayer C."/>
            <person name="Parker M."/>
            <person name="Quesneville H."/>
            <person name="Raymond J."/>
            <person name="Uhlig C."/>
            <person name="Valentin K.U."/>
            <person name="Worden A.Z."/>
            <person name="Armbrust E.V."/>
            <person name="Bowler C."/>
            <person name="Green B."/>
            <person name="Moulton V."/>
            <person name="Van Oosterhout C."/>
            <person name="Grigoriev I."/>
        </authorList>
    </citation>
    <scope>NUCLEOTIDE SEQUENCE [LARGE SCALE GENOMIC DNA]</scope>
    <source>
        <strain evidence="2 3">CCMP1102</strain>
    </source>
</reference>
<accession>A0A1E7EKW0</accession>
<feature type="non-terminal residue" evidence="2">
    <location>
        <position position="1"/>
    </location>
</feature>
<sequence length="192" mass="22573">MTNAGRIHLLESLRDNKTLLKLDTKAPPAISPDDDLNEDEVLLKEGGIKGRLLQSHLYRHMKLNRFWKRLKEWGNIDKNNDGDRDDDDDNDDDENDDNDDDDDDDNDDDNDDDENEEKYLGRRSISMEILPDILEILAKKPLLLYTFIREEDHTQLFGTLYDRPLHSTHRRSERLCKKRRIERRIAAPGGKY</sequence>
<proteinExistence type="predicted"/>
<feature type="compositionally biased region" description="Acidic residues" evidence="1">
    <location>
        <begin position="83"/>
        <end position="116"/>
    </location>
</feature>
<evidence type="ECO:0000313" key="2">
    <source>
        <dbReference type="EMBL" id="OEU06538.1"/>
    </source>
</evidence>
<evidence type="ECO:0000313" key="3">
    <source>
        <dbReference type="Proteomes" id="UP000095751"/>
    </source>
</evidence>